<dbReference type="EMBL" id="KQ947434">
    <property type="protein sequence ID" value="KUJ08761.1"/>
    <property type="molecule type" value="Genomic_DNA"/>
</dbReference>
<evidence type="ECO:0000313" key="3">
    <source>
        <dbReference type="Proteomes" id="UP000070700"/>
    </source>
</evidence>
<sequence length="128" mass="14481">MKGGSGPCLEYSSGWIIGRYKLRGIPCPKHEKVAAALEIIVAEVSLDSTITRPSSEPTAPTNGADHKYDEERRYQQRLDRRDKVEVIKDEKAQRQREELGKQPLPEYFVSPNISPLGSKQIGLKREFD</sequence>
<dbReference type="KEGG" id="psco:LY89DRAFT_741600"/>
<feature type="compositionally biased region" description="Polar residues" evidence="1">
    <location>
        <begin position="50"/>
        <end position="61"/>
    </location>
</feature>
<protein>
    <submittedName>
        <fullName evidence="2">Uncharacterized protein</fullName>
    </submittedName>
</protein>
<proteinExistence type="predicted"/>
<dbReference type="AlphaFoldDB" id="A0A132B8R3"/>
<name>A0A132B8R3_MOLSC</name>
<feature type="region of interest" description="Disordered" evidence="1">
    <location>
        <begin position="50"/>
        <end position="106"/>
    </location>
</feature>
<dbReference type="RefSeq" id="XP_018063116.1">
    <property type="nucleotide sequence ID" value="XM_018220728.1"/>
</dbReference>
<dbReference type="GeneID" id="28830454"/>
<dbReference type="InParanoid" id="A0A132B8R3"/>
<feature type="compositionally biased region" description="Basic and acidic residues" evidence="1">
    <location>
        <begin position="64"/>
        <end position="100"/>
    </location>
</feature>
<organism evidence="2 3">
    <name type="scientific">Mollisia scopiformis</name>
    <name type="common">Conifer needle endophyte fungus</name>
    <name type="synonym">Phialocephala scopiformis</name>
    <dbReference type="NCBI Taxonomy" id="149040"/>
    <lineage>
        <taxon>Eukaryota</taxon>
        <taxon>Fungi</taxon>
        <taxon>Dikarya</taxon>
        <taxon>Ascomycota</taxon>
        <taxon>Pezizomycotina</taxon>
        <taxon>Leotiomycetes</taxon>
        <taxon>Helotiales</taxon>
        <taxon>Mollisiaceae</taxon>
        <taxon>Mollisia</taxon>
    </lineage>
</organism>
<evidence type="ECO:0000313" key="2">
    <source>
        <dbReference type="EMBL" id="KUJ08761.1"/>
    </source>
</evidence>
<keyword evidence="3" id="KW-1185">Reference proteome</keyword>
<reference evidence="2 3" key="1">
    <citation type="submission" date="2015-10" db="EMBL/GenBank/DDBJ databases">
        <title>Full genome of DAOMC 229536 Phialocephala scopiformis, a fungal endophyte of spruce producing the potent anti-insectan compound rugulosin.</title>
        <authorList>
            <consortium name="DOE Joint Genome Institute"/>
            <person name="Walker A.K."/>
            <person name="Frasz S.L."/>
            <person name="Seifert K.A."/>
            <person name="Miller J.D."/>
            <person name="Mondo S.J."/>
            <person name="Labutti K."/>
            <person name="Lipzen A."/>
            <person name="Dockter R."/>
            <person name="Kennedy M."/>
            <person name="Grigoriev I.V."/>
            <person name="Spatafora J.W."/>
        </authorList>
    </citation>
    <scope>NUCLEOTIDE SEQUENCE [LARGE SCALE GENOMIC DNA]</scope>
    <source>
        <strain evidence="2 3">CBS 120377</strain>
    </source>
</reference>
<gene>
    <name evidence="2" type="ORF">LY89DRAFT_741600</name>
</gene>
<accession>A0A132B8R3</accession>
<dbReference type="Proteomes" id="UP000070700">
    <property type="component" value="Unassembled WGS sequence"/>
</dbReference>
<evidence type="ECO:0000256" key="1">
    <source>
        <dbReference type="SAM" id="MobiDB-lite"/>
    </source>
</evidence>